<dbReference type="GO" id="GO:0005886">
    <property type="term" value="C:plasma membrane"/>
    <property type="evidence" value="ECO:0007669"/>
    <property type="project" value="TreeGrafter"/>
</dbReference>
<dbReference type="GO" id="GO:0003688">
    <property type="term" value="F:DNA replication origin binding"/>
    <property type="evidence" value="ECO:0007669"/>
    <property type="project" value="TreeGrafter"/>
</dbReference>
<organism evidence="1 2">
    <name type="scientific">Vannielia litorea</name>
    <dbReference type="NCBI Taxonomy" id="1217970"/>
    <lineage>
        <taxon>Bacteria</taxon>
        <taxon>Pseudomonadati</taxon>
        <taxon>Pseudomonadota</taxon>
        <taxon>Alphaproteobacteria</taxon>
        <taxon>Rhodobacterales</taxon>
        <taxon>Paracoccaceae</taxon>
        <taxon>Vannielia</taxon>
    </lineage>
</organism>
<dbReference type="InterPro" id="IPR027417">
    <property type="entry name" value="P-loop_NTPase"/>
</dbReference>
<name>A0A1N6ED03_9RHOB</name>
<dbReference type="Gene3D" id="1.10.8.60">
    <property type="match status" value="1"/>
</dbReference>
<dbReference type="SUPFAM" id="SSF52540">
    <property type="entry name" value="P-loop containing nucleoside triphosphate hydrolases"/>
    <property type="match status" value="1"/>
</dbReference>
<keyword evidence="2" id="KW-1185">Reference proteome</keyword>
<dbReference type="PANTHER" id="PTHR30050">
    <property type="entry name" value="CHROMOSOMAL REPLICATION INITIATOR PROTEIN DNAA"/>
    <property type="match status" value="1"/>
</dbReference>
<dbReference type="PANTHER" id="PTHR30050:SF5">
    <property type="entry name" value="DNAA REGULATORY INACTIVATOR HDA"/>
    <property type="match status" value="1"/>
</dbReference>
<dbReference type="AlphaFoldDB" id="A0A1N6ED03"/>
<dbReference type="STRING" id="1217970.SAMN05444002_0612"/>
<dbReference type="GO" id="GO:0006270">
    <property type="term" value="P:DNA replication initiation"/>
    <property type="evidence" value="ECO:0007669"/>
    <property type="project" value="TreeGrafter"/>
</dbReference>
<gene>
    <name evidence="1" type="ORF">SAMN05444002_0612</name>
</gene>
<dbReference type="RefSeq" id="WP_074254780.1">
    <property type="nucleotide sequence ID" value="NZ_FSRL01000001.1"/>
</dbReference>
<dbReference type="OrthoDB" id="7390113at2"/>
<dbReference type="Gene3D" id="3.40.50.300">
    <property type="entry name" value="P-loop containing nucleotide triphosphate hydrolases"/>
    <property type="match status" value="1"/>
</dbReference>
<dbReference type="Proteomes" id="UP000184932">
    <property type="component" value="Unassembled WGS sequence"/>
</dbReference>
<protein>
    <submittedName>
        <fullName evidence="1">DnaA protein</fullName>
    </submittedName>
</protein>
<sequence length="224" mass="23408">MPRQIPIDLPVIEATGRDAFFVSSANAEAVALVDDSTNWPGGRLLLTGPEGAGKSHLAAIWAADTGATALGAAALSGLAPPAPGAALLVEDVHALMGSRAREEPLFHLLNRATEAGARLLLTAREPLPAPALPDLATRLSATPRARLGEPDDALLTALLVKLFDDRQLAPTPKLLAYLLTHMERSAAAARATVAALDRHQLATGHKLSRKLAREVLDSKDISGT</sequence>
<dbReference type="EMBL" id="FSRL01000001">
    <property type="protein sequence ID" value="SIN80890.1"/>
    <property type="molecule type" value="Genomic_DNA"/>
</dbReference>
<accession>A0A1N6ED03</accession>
<proteinExistence type="predicted"/>
<evidence type="ECO:0000313" key="1">
    <source>
        <dbReference type="EMBL" id="SIN80890.1"/>
    </source>
</evidence>
<reference evidence="2" key="1">
    <citation type="submission" date="2016-11" db="EMBL/GenBank/DDBJ databases">
        <authorList>
            <person name="Varghese N."/>
            <person name="Submissions S."/>
        </authorList>
    </citation>
    <scope>NUCLEOTIDE SEQUENCE [LARGE SCALE GENOMIC DNA]</scope>
    <source>
        <strain evidence="2">DSM 29440</strain>
    </source>
</reference>
<evidence type="ECO:0000313" key="2">
    <source>
        <dbReference type="Proteomes" id="UP000184932"/>
    </source>
</evidence>